<protein>
    <recommendedName>
        <fullName evidence="2">histidine kinase</fullName>
        <ecNumber evidence="2">2.7.13.3</ecNumber>
    </recommendedName>
</protein>
<dbReference type="PROSITE" id="PS50112">
    <property type="entry name" value="PAS"/>
    <property type="match status" value="3"/>
</dbReference>
<dbReference type="Pfam" id="PF00989">
    <property type="entry name" value="PAS"/>
    <property type="match status" value="2"/>
</dbReference>
<dbReference type="EC" id="2.7.13.3" evidence="2"/>
<dbReference type="InterPro" id="IPR003661">
    <property type="entry name" value="HisK_dim/P_dom"/>
</dbReference>
<dbReference type="InterPro" id="IPR050351">
    <property type="entry name" value="BphY/WalK/GraS-like"/>
</dbReference>
<dbReference type="GO" id="GO:0000155">
    <property type="term" value="F:phosphorelay sensor kinase activity"/>
    <property type="evidence" value="ECO:0007669"/>
    <property type="project" value="InterPro"/>
</dbReference>
<dbReference type="Gene3D" id="3.30.565.10">
    <property type="entry name" value="Histidine kinase-like ATPase, C-terminal domain"/>
    <property type="match status" value="1"/>
</dbReference>
<keyword evidence="4" id="KW-0808">Transferase</keyword>
<evidence type="ECO:0000256" key="6">
    <source>
        <dbReference type="ARBA" id="ARBA00023012"/>
    </source>
</evidence>
<dbReference type="Pfam" id="PF13426">
    <property type="entry name" value="PAS_9"/>
    <property type="match status" value="1"/>
</dbReference>
<dbReference type="PROSITE" id="PS50109">
    <property type="entry name" value="HIS_KIN"/>
    <property type="match status" value="1"/>
</dbReference>
<feature type="domain" description="PAC" evidence="10">
    <location>
        <begin position="79"/>
        <end position="129"/>
    </location>
</feature>
<reference evidence="11 12" key="1">
    <citation type="journal article" date="2019" name="Nat. Microbiol.">
        <title>Mediterranean grassland soil C-N compound turnover is dependent on rainfall and depth, and is mediated by genomically divergent microorganisms.</title>
        <authorList>
            <person name="Diamond S."/>
            <person name="Andeer P.F."/>
            <person name="Li Z."/>
            <person name="Crits-Christoph A."/>
            <person name="Burstein D."/>
            <person name="Anantharaman K."/>
            <person name="Lane K.R."/>
            <person name="Thomas B.C."/>
            <person name="Pan C."/>
            <person name="Northen T.R."/>
            <person name="Banfield J.F."/>
        </authorList>
    </citation>
    <scope>NUCLEOTIDE SEQUENCE [LARGE SCALE GENOMIC DNA]</scope>
    <source>
        <strain evidence="11">NP_6</strain>
    </source>
</reference>
<dbReference type="InterPro" id="IPR003594">
    <property type="entry name" value="HATPase_dom"/>
</dbReference>
<dbReference type="SMART" id="SM00388">
    <property type="entry name" value="HisKA"/>
    <property type="match status" value="1"/>
</dbReference>
<dbReference type="GO" id="GO:0030295">
    <property type="term" value="F:protein kinase activator activity"/>
    <property type="evidence" value="ECO:0007669"/>
    <property type="project" value="TreeGrafter"/>
</dbReference>
<evidence type="ECO:0000313" key="11">
    <source>
        <dbReference type="EMBL" id="TMI83530.1"/>
    </source>
</evidence>
<proteinExistence type="predicted"/>
<evidence type="ECO:0000256" key="7">
    <source>
        <dbReference type="ARBA" id="ARBA00023136"/>
    </source>
</evidence>
<dbReference type="InterPro" id="IPR004358">
    <property type="entry name" value="Sig_transdc_His_kin-like_C"/>
</dbReference>
<evidence type="ECO:0000259" key="8">
    <source>
        <dbReference type="PROSITE" id="PS50109"/>
    </source>
</evidence>
<dbReference type="InterPro" id="IPR005467">
    <property type="entry name" value="His_kinase_dom"/>
</dbReference>
<dbReference type="PROSITE" id="PS50113">
    <property type="entry name" value="PAC"/>
    <property type="match status" value="3"/>
</dbReference>
<dbReference type="InterPro" id="IPR001610">
    <property type="entry name" value="PAC"/>
</dbReference>
<sequence>MTLRDNAESFRLMFANNPLPMWVYDLKDLKFIEVNTAAVAHYGYSRDEFLAMRIGDIRHPNEAPPPPADATRQRPGLQLTGEWRHRRKDGRVIDVYIVSHTLEFDGRSAVLVAALDITERKRALEAVEQSEAQKSAILRGAIDGIITIDHKGRILEFNPAAEAIFKHRRKDVLGRELATLIVPQGLRESHRRGLEHYLATGEGAILDKRIELTALRASGEEFPVELAVIRDPGSDPPVFTGFVRDITERKRAEEALLRLAGIVESSDDAIYGASLDGIITNWNRGAERIYGYRAEDVIGRHASLLIPPDRPGELAEIFARLRSGDRITNFETTRLCNDGRQIAVSITISPITDAAGGILGASSIARDVTERKRLEEERATLVAQEHQARTEAELVKQRLSFLAEASKQLASSLDYRSTLTKVAHLAVPALADWCVIDALDEDDTIRRVTVTHVDPSKIDLAAEFERRYPPDPNAPTGVPNVLRTGKSEFYPEISDAMLVQGARDPEHLKILRGLGFTSAMIVPLVGRDRWIVGAITLVAAKPGWHFTTSDLEMAEDLARRCAVAIENALLYGSAQSLNVALEERVARRTVELEKANQELAAFTYSIAHDLRAPLITIGGFSEMLAEDYAAALPEDAQRIIHQIAGSARHMSALINDLLMFSRLSNQPVNQQPIAPADVARQALADLDAVAAGRQGSVRIGDLPPCRGDPALLKQVFVNLLSNALKFSRKRQDAAIEVGWLRDHDDPKQHTLFVKDNGVGFDMQYADKLWGVFQRLHHQDDFEGTGVGLAIVQRIIQRHGGRVWAESEPGKGATFYFTLDRETPAGAQAPGSQPSSAA</sequence>
<dbReference type="InterPro" id="IPR029016">
    <property type="entry name" value="GAF-like_dom_sf"/>
</dbReference>
<accession>A0A537JJ71</accession>
<dbReference type="GO" id="GO:0016020">
    <property type="term" value="C:membrane"/>
    <property type="evidence" value="ECO:0007669"/>
    <property type="project" value="UniProtKB-SubCell"/>
</dbReference>
<evidence type="ECO:0000256" key="2">
    <source>
        <dbReference type="ARBA" id="ARBA00012438"/>
    </source>
</evidence>
<evidence type="ECO:0000313" key="12">
    <source>
        <dbReference type="Proteomes" id="UP000318093"/>
    </source>
</evidence>
<dbReference type="SMART" id="SM00086">
    <property type="entry name" value="PAC"/>
    <property type="match status" value="3"/>
</dbReference>
<comment type="catalytic activity">
    <reaction evidence="1">
        <text>ATP + protein L-histidine = ADP + protein N-phospho-L-histidine.</text>
        <dbReference type="EC" id="2.7.13.3"/>
    </reaction>
</comment>
<dbReference type="InterPro" id="IPR000014">
    <property type="entry name" value="PAS"/>
</dbReference>
<dbReference type="FunFam" id="3.30.565.10:FF:000006">
    <property type="entry name" value="Sensor histidine kinase WalK"/>
    <property type="match status" value="1"/>
</dbReference>
<feature type="domain" description="PAS" evidence="9">
    <location>
        <begin position="6"/>
        <end position="62"/>
    </location>
</feature>
<keyword evidence="3" id="KW-0597">Phosphoprotein</keyword>
<dbReference type="GO" id="GO:0000156">
    <property type="term" value="F:phosphorelay response regulator activity"/>
    <property type="evidence" value="ECO:0007669"/>
    <property type="project" value="TreeGrafter"/>
</dbReference>
<evidence type="ECO:0000256" key="1">
    <source>
        <dbReference type="ARBA" id="ARBA00000085"/>
    </source>
</evidence>
<dbReference type="CDD" id="cd00130">
    <property type="entry name" value="PAS"/>
    <property type="match status" value="3"/>
</dbReference>
<dbReference type="InterPro" id="IPR003018">
    <property type="entry name" value="GAF"/>
</dbReference>
<dbReference type="SUPFAM" id="SSF47384">
    <property type="entry name" value="Homodimeric domain of signal transducing histidine kinase"/>
    <property type="match status" value="1"/>
</dbReference>
<organism evidence="11 12">
    <name type="scientific">Candidatus Segetimicrobium genomatis</name>
    <dbReference type="NCBI Taxonomy" id="2569760"/>
    <lineage>
        <taxon>Bacteria</taxon>
        <taxon>Bacillati</taxon>
        <taxon>Candidatus Sysuimicrobiota</taxon>
        <taxon>Candidatus Sysuimicrobiia</taxon>
        <taxon>Candidatus Sysuimicrobiales</taxon>
        <taxon>Candidatus Segetimicrobiaceae</taxon>
        <taxon>Candidatus Segetimicrobium</taxon>
    </lineage>
</organism>
<dbReference type="SUPFAM" id="SSF55785">
    <property type="entry name" value="PYP-like sensor domain (PAS domain)"/>
    <property type="match status" value="3"/>
</dbReference>
<evidence type="ECO:0000256" key="3">
    <source>
        <dbReference type="ARBA" id="ARBA00022553"/>
    </source>
</evidence>
<name>A0A537JJ71_9BACT</name>
<dbReference type="GO" id="GO:0007234">
    <property type="term" value="P:osmosensory signaling via phosphorelay pathway"/>
    <property type="evidence" value="ECO:0007669"/>
    <property type="project" value="TreeGrafter"/>
</dbReference>
<dbReference type="GO" id="GO:0006355">
    <property type="term" value="P:regulation of DNA-templated transcription"/>
    <property type="evidence" value="ECO:0007669"/>
    <property type="project" value="InterPro"/>
</dbReference>
<evidence type="ECO:0000259" key="10">
    <source>
        <dbReference type="PROSITE" id="PS50113"/>
    </source>
</evidence>
<dbReference type="NCBIfam" id="TIGR00229">
    <property type="entry name" value="sensory_box"/>
    <property type="match status" value="3"/>
</dbReference>
<dbReference type="PANTHER" id="PTHR42878">
    <property type="entry name" value="TWO-COMPONENT HISTIDINE KINASE"/>
    <property type="match status" value="1"/>
</dbReference>
<evidence type="ECO:0000259" key="9">
    <source>
        <dbReference type="PROSITE" id="PS50112"/>
    </source>
</evidence>
<evidence type="ECO:0000256" key="4">
    <source>
        <dbReference type="ARBA" id="ARBA00022679"/>
    </source>
</evidence>
<dbReference type="PANTHER" id="PTHR42878:SF15">
    <property type="entry name" value="BACTERIOPHYTOCHROME"/>
    <property type="match status" value="1"/>
</dbReference>
<dbReference type="Pfam" id="PF00512">
    <property type="entry name" value="HisKA"/>
    <property type="match status" value="1"/>
</dbReference>
<dbReference type="InterPro" id="IPR036097">
    <property type="entry name" value="HisK_dim/P_sf"/>
</dbReference>
<dbReference type="FunFam" id="3.30.450.40:FF:000035">
    <property type="entry name" value="PAS sensor protein"/>
    <property type="match status" value="1"/>
</dbReference>
<dbReference type="Pfam" id="PF02518">
    <property type="entry name" value="HATPase_c"/>
    <property type="match status" value="1"/>
</dbReference>
<dbReference type="InterPro" id="IPR035965">
    <property type="entry name" value="PAS-like_dom_sf"/>
</dbReference>
<keyword evidence="6" id="KW-0902">Two-component regulatory system</keyword>
<dbReference type="Proteomes" id="UP000318093">
    <property type="component" value="Unassembled WGS sequence"/>
</dbReference>
<dbReference type="Gene3D" id="1.10.287.130">
    <property type="match status" value="1"/>
</dbReference>
<feature type="domain" description="PAS" evidence="9">
    <location>
        <begin position="130"/>
        <end position="201"/>
    </location>
</feature>
<dbReference type="InterPro" id="IPR036890">
    <property type="entry name" value="HATPase_C_sf"/>
</dbReference>
<dbReference type="SUPFAM" id="SSF55874">
    <property type="entry name" value="ATPase domain of HSP90 chaperone/DNA topoisomerase II/histidine kinase"/>
    <property type="match status" value="1"/>
</dbReference>
<dbReference type="SMART" id="SM00387">
    <property type="entry name" value="HATPase_c"/>
    <property type="match status" value="1"/>
</dbReference>
<evidence type="ECO:0000256" key="5">
    <source>
        <dbReference type="ARBA" id="ARBA00022777"/>
    </source>
</evidence>
<feature type="domain" description="Histidine kinase" evidence="8">
    <location>
        <begin position="605"/>
        <end position="822"/>
    </location>
</feature>
<dbReference type="AlphaFoldDB" id="A0A537JJ71"/>
<gene>
    <name evidence="11" type="ORF">E6H03_03580</name>
</gene>
<feature type="domain" description="PAS" evidence="9">
    <location>
        <begin position="255"/>
        <end position="325"/>
    </location>
</feature>
<dbReference type="InterPro" id="IPR000700">
    <property type="entry name" value="PAS-assoc_C"/>
</dbReference>
<dbReference type="Pfam" id="PF01590">
    <property type="entry name" value="GAF"/>
    <property type="match status" value="1"/>
</dbReference>
<keyword evidence="5" id="KW-0418">Kinase</keyword>
<dbReference type="SMART" id="SM00065">
    <property type="entry name" value="GAF"/>
    <property type="match status" value="1"/>
</dbReference>
<keyword evidence="7" id="KW-0472">Membrane</keyword>
<comment type="caution">
    <text evidence="11">The sequence shown here is derived from an EMBL/GenBank/DDBJ whole genome shotgun (WGS) entry which is preliminary data.</text>
</comment>
<dbReference type="Gene3D" id="3.30.450.20">
    <property type="entry name" value="PAS domain"/>
    <property type="match status" value="3"/>
</dbReference>
<feature type="domain" description="PAC" evidence="10">
    <location>
        <begin position="208"/>
        <end position="258"/>
    </location>
</feature>
<dbReference type="CDD" id="cd00082">
    <property type="entry name" value="HisKA"/>
    <property type="match status" value="1"/>
</dbReference>
<dbReference type="Gene3D" id="3.30.450.40">
    <property type="match status" value="1"/>
</dbReference>
<dbReference type="SUPFAM" id="SSF55781">
    <property type="entry name" value="GAF domain-like"/>
    <property type="match status" value="1"/>
</dbReference>
<dbReference type="InterPro" id="IPR013767">
    <property type="entry name" value="PAS_fold"/>
</dbReference>
<dbReference type="SMART" id="SM00091">
    <property type="entry name" value="PAS"/>
    <property type="match status" value="3"/>
</dbReference>
<dbReference type="EMBL" id="VBAN01000106">
    <property type="protein sequence ID" value="TMI83530.1"/>
    <property type="molecule type" value="Genomic_DNA"/>
</dbReference>
<dbReference type="PRINTS" id="PR00344">
    <property type="entry name" value="BCTRLSENSOR"/>
</dbReference>
<feature type="domain" description="PAC" evidence="10">
    <location>
        <begin position="328"/>
        <end position="380"/>
    </location>
</feature>